<evidence type="ECO:0000313" key="6">
    <source>
        <dbReference type="Proteomes" id="UP000605846"/>
    </source>
</evidence>
<dbReference type="GO" id="GO:0003677">
    <property type="term" value="F:DNA binding"/>
    <property type="evidence" value="ECO:0007669"/>
    <property type="project" value="InterPro"/>
</dbReference>
<evidence type="ECO:0000256" key="1">
    <source>
        <dbReference type="ARBA" id="ARBA00023242"/>
    </source>
</evidence>
<keyword evidence="6" id="KW-1185">Reference proteome</keyword>
<dbReference type="GO" id="GO:0006351">
    <property type="term" value="P:DNA-templated transcription"/>
    <property type="evidence" value="ECO:0007669"/>
    <property type="project" value="InterPro"/>
</dbReference>
<dbReference type="CDD" id="cd12148">
    <property type="entry name" value="fungal_TF_MHR"/>
    <property type="match status" value="1"/>
</dbReference>
<feature type="coiled-coil region" evidence="2">
    <location>
        <begin position="39"/>
        <end position="66"/>
    </location>
</feature>
<keyword evidence="2" id="KW-0175">Coiled coil</keyword>
<feature type="compositionally biased region" description="Low complexity" evidence="3">
    <location>
        <begin position="167"/>
        <end position="180"/>
    </location>
</feature>
<protein>
    <submittedName>
        <fullName evidence="5">Transcriptional activator</fullName>
    </submittedName>
</protein>
<dbReference type="OrthoDB" id="4456959at2759"/>
<feature type="compositionally biased region" description="Low complexity" evidence="3">
    <location>
        <begin position="860"/>
        <end position="874"/>
    </location>
</feature>
<feature type="compositionally biased region" description="Low complexity" evidence="3">
    <location>
        <begin position="808"/>
        <end position="823"/>
    </location>
</feature>
<dbReference type="InterPro" id="IPR007219">
    <property type="entry name" value="XnlR_reg_dom"/>
</dbReference>
<feature type="region of interest" description="Disordered" evidence="3">
    <location>
        <begin position="152"/>
        <end position="180"/>
    </location>
</feature>
<feature type="compositionally biased region" description="Low complexity" evidence="3">
    <location>
        <begin position="668"/>
        <end position="680"/>
    </location>
</feature>
<evidence type="ECO:0000259" key="4">
    <source>
        <dbReference type="SMART" id="SM00906"/>
    </source>
</evidence>
<accession>A0A8H7EST8</accession>
<feature type="region of interest" description="Disordered" evidence="3">
    <location>
        <begin position="599"/>
        <end position="622"/>
    </location>
</feature>
<proteinExistence type="predicted"/>
<dbReference type="AlphaFoldDB" id="A0A8H7EST8"/>
<dbReference type="PANTHER" id="PTHR46910">
    <property type="entry name" value="TRANSCRIPTION FACTOR PDR1"/>
    <property type="match status" value="1"/>
</dbReference>
<gene>
    <name evidence="5" type="primary">PUT3_2</name>
    <name evidence="5" type="ORF">EC973_001018</name>
</gene>
<evidence type="ECO:0000256" key="3">
    <source>
        <dbReference type="SAM" id="MobiDB-lite"/>
    </source>
</evidence>
<keyword evidence="1" id="KW-0539">Nucleus</keyword>
<dbReference type="Pfam" id="PF04082">
    <property type="entry name" value="Fungal_trans"/>
    <property type="match status" value="1"/>
</dbReference>
<dbReference type="InterPro" id="IPR050987">
    <property type="entry name" value="AtrR-like"/>
</dbReference>
<evidence type="ECO:0000256" key="2">
    <source>
        <dbReference type="SAM" id="Coils"/>
    </source>
</evidence>
<dbReference type="SMART" id="SM00906">
    <property type="entry name" value="Fungal_trans"/>
    <property type="match status" value="1"/>
</dbReference>
<dbReference type="GO" id="GO:0008270">
    <property type="term" value="F:zinc ion binding"/>
    <property type="evidence" value="ECO:0007669"/>
    <property type="project" value="InterPro"/>
</dbReference>
<dbReference type="GO" id="GO:0003700">
    <property type="term" value="F:DNA-binding transcription factor activity"/>
    <property type="evidence" value="ECO:0007669"/>
    <property type="project" value="InterPro"/>
</dbReference>
<feature type="domain" description="Xylanolytic transcriptional activator regulatory" evidence="4">
    <location>
        <begin position="323"/>
        <end position="395"/>
    </location>
</feature>
<dbReference type="Proteomes" id="UP000605846">
    <property type="component" value="Unassembled WGS sequence"/>
</dbReference>
<organism evidence="5 6">
    <name type="scientific">Apophysomyces ossiformis</name>
    <dbReference type="NCBI Taxonomy" id="679940"/>
    <lineage>
        <taxon>Eukaryota</taxon>
        <taxon>Fungi</taxon>
        <taxon>Fungi incertae sedis</taxon>
        <taxon>Mucoromycota</taxon>
        <taxon>Mucoromycotina</taxon>
        <taxon>Mucoromycetes</taxon>
        <taxon>Mucorales</taxon>
        <taxon>Mucorineae</taxon>
        <taxon>Mucoraceae</taxon>
        <taxon>Apophysomyces</taxon>
    </lineage>
</organism>
<feature type="region of interest" description="Disordered" evidence="3">
    <location>
        <begin position="666"/>
        <end position="686"/>
    </location>
</feature>
<feature type="region of interest" description="Disordered" evidence="3">
    <location>
        <begin position="857"/>
        <end position="876"/>
    </location>
</feature>
<evidence type="ECO:0000313" key="5">
    <source>
        <dbReference type="EMBL" id="KAF7730972.1"/>
    </source>
</evidence>
<feature type="region of interest" description="Disordered" evidence="3">
    <location>
        <begin position="808"/>
        <end position="837"/>
    </location>
</feature>
<sequence>MIIVSVSAVERRKSNVILFNPPVGDAYATPPRRVDGYAFDQLGNNVEELRWRMRKMQSDLLSLQTRIHPFSPEEGSLNVDPNAGRMALTATGQHSLSPQSQQPITWKLSLAPSGLCIDTNIANVNELYRILLNGVSQLNINNDLGISAFSTDSLRGGSNRRRARTWSPSSRPNRSLPLAGTTWQQEHQQQQQQRLWEVDEHEARRIMREQALLADETLPQSTLNDLMQGCYHRCFLPYQMVDKEMAINAEPLLANAMHAWVSKHGCIYHGVGPAQYPAAMGESYFKTARQLLKKCFDMSSATTIHALLNLYMYQLSSERSSLAYMYIGLAIRMAQDLKFHKKAEMPSDIVQQEMNKRLWWSAYWLDLCAALESNRPTMVDDKDCDLDFPTKLDSEDEETGYRISFGVRSIELMRIRKDISKHLPSEQSGQSLLSAISRLENSLTSWLNNLQPEFRFDMNDEFQPTGSFRDEACMILNIQYQTTWIMLHKCFLPTQDKADSPVTLLSLNICTKAANFITKMLDIYASYLNWCQFSYVLDGVIASVTIHELNAVSTEKEVALLAQRNLITTMHVLRKSPLLYMDKVNEIIENIRDSLSAEANSSSPFQDQYRPETMQPNSVASNSTDVDLLSPFANRQLNIGQTSSSVSSESDDVWLGYTDMRMQQPFASSRPYPSSPRTSSKTQVVSQGRFPMATSVTHHPQPEERPMPTDGSMAATTTVIPLPMGLDNRRNEPRDILSTPIDMGGFHHGAELLNANSHLHNPSVFHAMSFPVANDGRIGSLEQPGTFGSLGSALLETTTTKTTTTTIAFQPSSLPSPSVQPQPGASPQTASFDPPCPPVTNIVYSHPYFLMDATSYGAEQQQQQQQQQHQATQQRYSHQTEFSAEPLGLDAFYVDPATASGLLFSNPLLGIEMVPDQDVFRASTTQGTMATPSVTTTTIASATATMTRKRTEREWDGKTD</sequence>
<dbReference type="EMBL" id="JABAYA010000012">
    <property type="protein sequence ID" value="KAF7730972.1"/>
    <property type="molecule type" value="Genomic_DNA"/>
</dbReference>
<name>A0A8H7EST8_9FUNG</name>
<reference evidence="5" key="1">
    <citation type="submission" date="2020-01" db="EMBL/GenBank/DDBJ databases">
        <title>Genome Sequencing of Three Apophysomyces-Like Fungal Strains Confirms a Novel Fungal Genus in the Mucoromycota with divergent Burkholderia-like Endosymbiotic Bacteria.</title>
        <authorList>
            <person name="Stajich J.E."/>
            <person name="Macias A.M."/>
            <person name="Carter-House D."/>
            <person name="Lovett B."/>
            <person name="Kasson L.R."/>
            <person name="Berry K."/>
            <person name="Grigoriev I."/>
            <person name="Chang Y."/>
            <person name="Spatafora J."/>
            <person name="Kasson M.T."/>
        </authorList>
    </citation>
    <scope>NUCLEOTIDE SEQUENCE</scope>
    <source>
        <strain evidence="5">NRRL A-21654</strain>
    </source>
</reference>
<comment type="caution">
    <text evidence="5">The sequence shown here is derived from an EMBL/GenBank/DDBJ whole genome shotgun (WGS) entry which is preliminary data.</text>
</comment>
<dbReference type="PANTHER" id="PTHR46910:SF1">
    <property type="entry name" value="MISCELLANEOUS ZN(II)2CYS6 TRANSCRIPTION FACTOR (EUROFUNG)-RELATED"/>
    <property type="match status" value="1"/>
</dbReference>